<proteinExistence type="predicted"/>
<dbReference type="EMBL" id="VDCQ01000097">
    <property type="protein sequence ID" value="TNJ58755.1"/>
    <property type="molecule type" value="Genomic_DNA"/>
</dbReference>
<dbReference type="SUPFAM" id="SSF51735">
    <property type="entry name" value="NAD(P)-binding Rossmann-fold domains"/>
    <property type="match status" value="1"/>
</dbReference>
<accession>A0A5C4SWA4</accession>
<dbReference type="InterPro" id="IPR000683">
    <property type="entry name" value="Gfo/Idh/MocA-like_OxRdtase_N"/>
</dbReference>
<dbReference type="Gene3D" id="3.30.360.10">
    <property type="entry name" value="Dihydrodipicolinate Reductase, domain 2"/>
    <property type="match status" value="1"/>
</dbReference>
<dbReference type="InterPro" id="IPR036291">
    <property type="entry name" value="NAD(P)-bd_dom_sf"/>
</dbReference>
<gene>
    <name evidence="3" type="ORF">FE784_37780</name>
</gene>
<comment type="caution">
    <text evidence="3">The sequence shown here is derived from an EMBL/GenBank/DDBJ whole genome shotgun (WGS) entry which is preliminary data.</text>
</comment>
<dbReference type="InterPro" id="IPR051450">
    <property type="entry name" value="Gfo/Idh/MocA_Oxidoreductases"/>
</dbReference>
<dbReference type="PANTHER" id="PTHR43377:SF1">
    <property type="entry name" value="BILIVERDIN REDUCTASE A"/>
    <property type="match status" value="1"/>
</dbReference>
<name>A0A5C4SWA4_9BACL</name>
<dbReference type="OrthoDB" id="9815825at2"/>
<dbReference type="Proteomes" id="UP000307943">
    <property type="component" value="Unassembled WGS sequence"/>
</dbReference>
<reference evidence="3 4" key="1">
    <citation type="submission" date="2019-05" db="EMBL/GenBank/DDBJ databases">
        <title>We sequenced the genome of Paenibacillus hemerocallicola KCTC 33185 for further insight into its adaptation and study the phylogeny of Paenibacillus.</title>
        <authorList>
            <person name="Narsing Rao M.P."/>
        </authorList>
    </citation>
    <scope>NUCLEOTIDE SEQUENCE [LARGE SCALE GENOMIC DNA]</scope>
    <source>
        <strain evidence="3 4">KCTC 33185</strain>
    </source>
</reference>
<evidence type="ECO:0000313" key="3">
    <source>
        <dbReference type="EMBL" id="TNJ58755.1"/>
    </source>
</evidence>
<organism evidence="3 4">
    <name type="scientific">Paenibacillus hemerocallicola</name>
    <dbReference type="NCBI Taxonomy" id="1172614"/>
    <lineage>
        <taxon>Bacteria</taxon>
        <taxon>Bacillati</taxon>
        <taxon>Bacillota</taxon>
        <taxon>Bacilli</taxon>
        <taxon>Bacillales</taxon>
        <taxon>Paenibacillaceae</taxon>
        <taxon>Paenibacillus</taxon>
    </lineage>
</organism>
<evidence type="ECO:0000313" key="4">
    <source>
        <dbReference type="Proteomes" id="UP000307943"/>
    </source>
</evidence>
<dbReference type="Pfam" id="PF22725">
    <property type="entry name" value="GFO_IDH_MocA_C3"/>
    <property type="match status" value="1"/>
</dbReference>
<dbReference type="InterPro" id="IPR055170">
    <property type="entry name" value="GFO_IDH_MocA-like_dom"/>
</dbReference>
<dbReference type="AlphaFoldDB" id="A0A5C4SWA4"/>
<feature type="domain" description="GFO/IDH/MocA-like oxidoreductase" evidence="2">
    <location>
        <begin position="185"/>
        <end position="266"/>
    </location>
</feature>
<dbReference type="SUPFAM" id="SSF55347">
    <property type="entry name" value="Glyceraldehyde-3-phosphate dehydrogenase-like, C-terminal domain"/>
    <property type="match status" value="1"/>
</dbReference>
<sequence>MYDNSEKCTPRYTSMKYLLTDFRQDVQQFYEFILFPDNGREPNAMSTIKVGIIGCGNLGKTHAKCIAELEGMEIRAYCDVFEQSAQAMLEQFGGAYATTDTDRFFNDPELDAIYVTTQHDTHTEYSIRALEAGKHVLVEKPLAMTTEDCVRIGETVVRTGKKLFTAFKMRYYELLWKAKELIPQPVVVTMQMMDNRWGNTTWANDPVKGGGNVLSQGCHSADILRFVSGGEPVEVYAAGANYYQPTGVVDNMVAVFRFDNGAAGSLVQGDAGCPPLTSKFFMQLFAENKSITINDRLTKLTYTEAGKGTQVFEGTESGFLEENKAFLRCLQDDTPAPIDHVDGLYATLMVLQAFESLRSGKPEPIKSVVERAVASIPGKVQA</sequence>
<evidence type="ECO:0000259" key="2">
    <source>
        <dbReference type="Pfam" id="PF22725"/>
    </source>
</evidence>
<dbReference type="GO" id="GO:0000166">
    <property type="term" value="F:nucleotide binding"/>
    <property type="evidence" value="ECO:0007669"/>
    <property type="project" value="InterPro"/>
</dbReference>
<feature type="domain" description="Gfo/Idh/MocA-like oxidoreductase N-terminal" evidence="1">
    <location>
        <begin position="48"/>
        <end position="166"/>
    </location>
</feature>
<evidence type="ECO:0000259" key="1">
    <source>
        <dbReference type="Pfam" id="PF01408"/>
    </source>
</evidence>
<dbReference type="PANTHER" id="PTHR43377">
    <property type="entry name" value="BILIVERDIN REDUCTASE A"/>
    <property type="match status" value="1"/>
</dbReference>
<protein>
    <submittedName>
        <fullName evidence="3">Gfo/Idh/MocA family oxidoreductase</fullName>
    </submittedName>
</protein>
<dbReference type="Pfam" id="PF01408">
    <property type="entry name" value="GFO_IDH_MocA"/>
    <property type="match status" value="1"/>
</dbReference>
<dbReference type="Gene3D" id="3.40.50.720">
    <property type="entry name" value="NAD(P)-binding Rossmann-like Domain"/>
    <property type="match status" value="1"/>
</dbReference>
<keyword evidence="4" id="KW-1185">Reference proteome</keyword>